<evidence type="ECO:0000313" key="1">
    <source>
        <dbReference type="EMBL" id="KKM27894.1"/>
    </source>
</evidence>
<proteinExistence type="predicted"/>
<accession>A0A0F9J680</accession>
<dbReference type="AlphaFoldDB" id="A0A0F9J680"/>
<gene>
    <name evidence="1" type="ORF">LCGC14_1570120</name>
</gene>
<organism evidence="1">
    <name type="scientific">marine sediment metagenome</name>
    <dbReference type="NCBI Taxonomy" id="412755"/>
    <lineage>
        <taxon>unclassified sequences</taxon>
        <taxon>metagenomes</taxon>
        <taxon>ecological metagenomes</taxon>
    </lineage>
</organism>
<sequence>MKPEICTSTMCNDLGGDYCPKCSHAIFCGEGKDKNGKLWKWDFNSRFGPNFLRKGGKALAVQPSEKSHAWPIFEEWHKRVWEEVKPDGGNDKAGDDRP</sequence>
<reference evidence="1" key="1">
    <citation type="journal article" date="2015" name="Nature">
        <title>Complex archaea that bridge the gap between prokaryotes and eukaryotes.</title>
        <authorList>
            <person name="Spang A."/>
            <person name="Saw J.H."/>
            <person name="Jorgensen S.L."/>
            <person name="Zaremba-Niedzwiedzka K."/>
            <person name="Martijn J."/>
            <person name="Lind A.E."/>
            <person name="van Eijk R."/>
            <person name="Schleper C."/>
            <person name="Guy L."/>
            <person name="Ettema T.J."/>
        </authorList>
    </citation>
    <scope>NUCLEOTIDE SEQUENCE</scope>
</reference>
<dbReference type="EMBL" id="LAZR01012236">
    <property type="protein sequence ID" value="KKM27894.1"/>
    <property type="molecule type" value="Genomic_DNA"/>
</dbReference>
<protein>
    <submittedName>
        <fullName evidence="1">Uncharacterized protein</fullName>
    </submittedName>
</protein>
<name>A0A0F9J680_9ZZZZ</name>
<comment type="caution">
    <text evidence="1">The sequence shown here is derived from an EMBL/GenBank/DDBJ whole genome shotgun (WGS) entry which is preliminary data.</text>
</comment>